<evidence type="ECO:0000256" key="8">
    <source>
        <dbReference type="ARBA" id="ARBA00023136"/>
    </source>
</evidence>
<evidence type="ECO:0000313" key="12">
    <source>
        <dbReference type="Ensembl" id="ENSXCOP00000004837.1"/>
    </source>
</evidence>
<evidence type="ECO:0000256" key="10">
    <source>
        <dbReference type="ARBA" id="ARBA00038150"/>
    </source>
</evidence>
<evidence type="ECO:0000256" key="5">
    <source>
        <dbReference type="ARBA" id="ARBA00022692"/>
    </source>
</evidence>
<keyword evidence="5 11" id="KW-0812">Transmembrane</keyword>
<evidence type="ECO:0008006" key="14">
    <source>
        <dbReference type="Google" id="ProtNLM"/>
    </source>
</evidence>
<dbReference type="InterPro" id="IPR003406">
    <property type="entry name" value="Glyco_trans_14"/>
</dbReference>
<dbReference type="STRING" id="32473.ENSXCOP00000004837"/>
<feature type="transmembrane region" description="Helical" evidence="11">
    <location>
        <begin position="12"/>
        <end position="31"/>
    </location>
</feature>
<feature type="transmembrane region" description="Helical" evidence="11">
    <location>
        <begin position="51"/>
        <end position="71"/>
    </location>
</feature>
<sequence>MPFCKQSWHQLLLKLTFALGSLWTLFLALQLESPLSTHLIHSNQNIFLLLHSYAALCIALLHKTSICWFVVASQQHVKRLRALDIAAKIFISFRKSIISVTHNDFQHCYRKFKSKRKYITFSLSKEEEDFPLAYSIVVHHKVQNFERLLRAIYAPQNIYCIHVDKKSQPSVIDAISSIASCFPNVYMARKAETVVYAGWTRVQADLNCMADLYEYSAEWKYFINLCGQDFPLKTNLEMVRILRSLKGSNSMESEDMPEVKKGRVSTVHHVVNGIIKVHLEKSKSPPPFNFPIKSGNAYIVVTRGYVQSVLNDTRVQALIEWFKDTYSPDEAMWATIQRVPGVPGSTRPHTKYDQTDMNAIARLVKWESHEGSQHSAVYPPCEGSHIRTICVYGAGDVKWLLENHHLFANKFDVYKDPIPVFCLEKHLRQKALAESEGEMFSGLKRLLGTR</sequence>
<keyword evidence="6" id="KW-0735">Signal-anchor</keyword>
<keyword evidence="8 11" id="KW-0472">Membrane</keyword>
<dbReference type="GeneTree" id="ENSGT00940000159331"/>
<keyword evidence="13" id="KW-1185">Reference proteome</keyword>
<dbReference type="PANTHER" id="PTHR19297:SF96">
    <property type="entry name" value="BETA-1,3-GALACTOSYL-O-GLYCOSYL-GLYCOPROTEIN BETA-1,6-N-ACETYLGLUCOSAMINYLTRANSFERASE"/>
    <property type="match status" value="1"/>
</dbReference>
<comment type="similarity">
    <text evidence="10">Belongs to the glycosyltransferase 14 family.</text>
</comment>
<evidence type="ECO:0000256" key="6">
    <source>
        <dbReference type="ARBA" id="ARBA00022968"/>
    </source>
</evidence>
<dbReference type="GO" id="GO:0000139">
    <property type="term" value="C:Golgi membrane"/>
    <property type="evidence" value="ECO:0007669"/>
    <property type="project" value="UniProtKB-SubCell"/>
</dbReference>
<name>A0A3B5L205_9TELE</name>
<reference evidence="12" key="1">
    <citation type="submission" date="2025-08" db="UniProtKB">
        <authorList>
            <consortium name="Ensembl"/>
        </authorList>
    </citation>
    <scope>IDENTIFICATION</scope>
</reference>
<dbReference type="AlphaFoldDB" id="A0A3B5L205"/>
<comment type="pathway">
    <text evidence="2">Protein modification; protein glycosylation.</text>
</comment>
<evidence type="ECO:0000256" key="11">
    <source>
        <dbReference type="SAM" id="Phobius"/>
    </source>
</evidence>
<keyword evidence="4" id="KW-0808">Transferase</keyword>
<comment type="subcellular location">
    <subcellularLocation>
        <location evidence="1">Golgi apparatus membrane</location>
        <topology evidence="1">Single-pass type II membrane protein</topology>
    </subcellularLocation>
</comment>
<dbReference type="Ensembl" id="ENSXCOT00000004895.1">
    <property type="protein sequence ID" value="ENSXCOP00000004837.1"/>
    <property type="gene ID" value="ENSXCOG00000003778.1"/>
</dbReference>
<evidence type="ECO:0000256" key="1">
    <source>
        <dbReference type="ARBA" id="ARBA00004323"/>
    </source>
</evidence>
<dbReference type="GO" id="GO:0003829">
    <property type="term" value="F:beta-1,3-galactosyl-O-glycosyl-glycoprotein beta-1,6-N-acetylglucosaminyltransferase activity"/>
    <property type="evidence" value="ECO:0007669"/>
    <property type="project" value="TreeGrafter"/>
</dbReference>
<dbReference type="Pfam" id="PF02485">
    <property type="entry name" value="Branch"/>
    <property type="match status" value="1"/>
</dbReference>
<organism evidence="12 13">
    <name type="scientific">Xiphophorus couchianus</name>
    <name type="common">Monterrey platyfish</name>
    <dbReference type="NCBI Taxonomy" id="32473"/>
    <lineage>
        <taxon>Eukaryota</taxon>
        <taxon>Metazoa</taxon>
        <taxon>Chordata</taxon>
        <taxon>Craniata</taxon>
        <taxon>Vertebrata</taxon>
        <taxon>Euteleostomi</taxon>
        <taxon>Actinopterygii</taxon>
        <taxon>Neopterygii</taxon>
        <taxon>Teleostei</taxon>
        <taxon>Neoteleostei</taxon>
        <taxon>Acanthomorphata</taxon>
        <taxon>Ovalentaria</taxon>
        <taxon>Atherinomorphae</taxon>
        <taxon>Cyprinodontiformes</taxon>
        <taxon>Poeciliidae</taxon>
        <taxon>Poeciliinae</taxon>
        <taxon>Xiphophorus</taxon>
    </lineage>
</organism>
<evidence type="ECO:0000256" key="3">
    <source>
        <dbReference type="ARBA" id="ARBA00022676"/>
    </source>
</evidence>
<evidence type="ECO:0000313" key="13">
    <source>
        <dbReference type="Proteomes" id="UP000261380"/>
    </source>
</evidence>
<evidence type="ECO:0000256" key="9">
    <source>
        <dbReference type="ARBA" id="ARBA00023180"/>
    </source>
</evidence>
<dbReference type="PANTHER" id="PTHR19297">
    <property type="entry name" value="GLYCOSYLTRANSFERASE 14 FAMILY MEMBER"/>
    <property type="match status" value="1"/>
</dbReference>
<keyword evidence="7 11" id="KW-1133">Transmembrane helix</keyword>
<reference evidence="12" key="2">
    <citation type="submission" date="2025-09" db="UniProtKB">
        <authorList>
            <consortium name="Ensembl"/>
        </authorList>
    </citation>
    <scope>IDENTIFICATION</scope>
</reference>
<protein>
    <recommendedName>
        <fullName evidence="14">Glucosaminyl (N-acetyl) transferase 3, mucin type</fullName>
    </recommendedName>
</protein>
<dbReference type="Proteomes" id="UP000261380">
    <property type="component" value="Unplaced"/>
</dbReference>
<evidence type="ECO:0000256" key="4">
    <source>
        <dbReference type="ARBA" id="ARBA00022679"/>
    </source>
</evidence>
<keyword evidence="9" id="KW-0325">Glycoprotein</keyword>
<evidence type="ECO:0000256" key="7">
    <source>
        <dbReference type="ARBA" id="ARBA00022989"/>
    </source>
</evidence>
<proteinExistence type="inferred from homology"/>
<accession>A0A3B5L205</accession>
<keyword evidence="3" id="KW-0328">Glycosyltransferase</keyword>
<evidence type="ECO:0000256" key="2">
    <source>
        <dbReference type="ARBA" id="ARBA00004922"/>
    </source>
</evidence>